<keyword evidence="6" id="KW-0418">Kinase</keyword>
<evidence type="ECO:0000313" key="18">
    <source>
        <dbReference type="Proteomes" id="UP000230646"/>
    </source>
</evidence>
<dbReference type="PROSITE" id="PS50112">
    <property type="entry name" value="PAS"/>
    <property type="match status" value="1"/>
</dbReference>
<dbReference type="EMBL" id="MNYY01000039">
    <property type="protein sequence ID" value="OIP72868.1"/>
    <property type="molecule type" value="Genomic_DNA"/>
</dbReference>
<feature type="transmembrane region" description="Helical" evidence="9">
    <location>
        <begin position="64"/>
        <end position="83"/>
    </location>
</feature>
<evidence type="ECO:0000256" key="5">
    <source>
        <dbReference type="ARBA" id="ARBA00022741"/>
    </source>
</evidence>
<dbReference type="InterPro" id="IPR003594">
    <property type="entry name" value="HATPase_dom"/>
</dbReference>
<reference evidence="13" key="3">
    <citation type="submission" date="2017-09" db="EMBL/GenBank/DDBJ databases">
        <title>Depth-based differentiation of microbial function through sediment-hosted aquifers and enrichment of novel symbionts in the deep terrestrial subsurface.</title>
        <authorList>
            <person name="Probst A.J."/>
            <person name="Ladd B."/>
            <person name="Jarett J.K."/>
            <person name="Geller-Mcgrath D.E."/>
            <person name="Sieber C.M.K."/>
            <person name="Emerson J.B."/>
            <person name="Anantharaman K."/>
            <person name="Thomas B.C."/>
            <person name="Malmstrom R."/>
            <person name="Stieglmeier M."/>
            <person name="Klingl A."/>
            <person name="Woyke T."/>
            <person name="Ryan C.M."/>
            <person name="Banfield J.F."/>
        </authorList>
    </citation>
    <scope>NUCLEOTIDE SEQUENCE</scope>
    <source>
        <strain evidence="13">CG_4_8_14_3_um_filter_34_18</strain>
    </source>
</reference>
<accession>A0A2M7K720</accession>
<evidence type="ECO:0000256" key="1">
    <source>
        <dbReference type="ARBA" id="ARBA00000085"/>
    </source>
</evidence>
<sequence length="620" mass="71068">MHRAPNCRTSVPRFQEGRPACKKIDFCGSLPSRKRKNGKRWFIKLEKGKNQKIFESLPFRERNIVLALIIILLLTLLLGFMTYKEVQRERYYLWELARSEGLNIAFSIQALGPKFILNENILKEILLLLKKEEVSYIDICNDKGLILISTEEERGERTIQIFNPGKINFVNTQDKKGNRVLQVIKPFNLDINRPLDIWKILPIQNSYLVVGINLEGSYLLLSQTRRRIILNYGIIMALVLLGIYVIFKLQETYIVKKTLNEMKVYTSKLLETMGNAVISVDNKGIIKTFNRKSEEIFGKRREEALNKDCQEVLNLNIEGECIFKKCLLERENINQEIILEEKGLNKKIMEVNTSFLTGEWGEITGVVAEIRDVTEIKNLNEEIARNKRLTALGKLSAGIAHEIRNPLSSIRGLAQFVYNSFSKTDERKEDLNTIIQEVDRLNKLVVQVLDYAKVKELELTYFSINNLVNKIVELFKQEIKNKQIRFYLELCPDISQIQADEDQIRQILMNIIINAIQAISEKGEIKIKTEKCLIKGGSGLKLIIEDNGVGISEKDLNQIFDPFFSTKEQGSGLGLSIVYKLVEGHQGEIKVESKEGEGTKFIIYLPQKGGSNFAEDISGR</sequence>
<dbReference type="GO" id="GO:0005524">
    <property type="term" value="F:ATP binding"/>
    <property type="evidence" value="ECO:0007669"/>
    <property type="project" value="UniProtKB-KW"/>
</dbReference>
<gene>
    <name evidence="12" type="ORF">AUK42_01720</name>
    <name evidence="15" type="ORF">CO097_04325</name>
    <name evidence="14" type="ORF">COZ07_09970</name>
    <name evidence="13" type="ORF">COZ58_05655</name>
</gene>
<dbReference type="InterPro" id="IPR036097">
    <property type="entry name" value="HisK_dim/P_sf"/>
</dbReference>
<evidence type="ECO:0000256" key="6">
    <source>
        <dbReference type="ARBA" id="ARBA00022777"/>
    </source>
</evidence>
<dbReference type="InterPro" id="IPR004358">
    <property type="entry name" value="Sig_transdc_His_kin-like_C"/>
</dbReference>
<evidence type="ECO:0000313" key="13">
    <source>
        <dbReference type="EMBL" id="PIX33934.1"/>
    </source>
</evidence>
<proteinExistence type="predicted"/>
<dbReference type="InterPro" id="IPR000014">
    <property type="entry name" value="PAS"/>
</dbReference>
<evidence type="ECO:0000313" key="12">
    <source>
        <dbReference type="EMBL" id="OIP72868.1"/>
    </source>
</evidence>
<dbReference type="SMART" id="SM00388">
    <property type="entry name" value="HisKA"/>
    <property type="match status" value="1"/>
</dbReference>
<organism evidence="12 16">
    <name type="scientific">Candidatus Infernicultor aquiphilus</name>
    <dbReference type="NCBI Taxonomy" id="1805029"/>
    <lineage>
        <taxon>Bacteria</taxon>
        <taxon>Pseudomonadati</taxon>
        <taxon>Atribacterota</taxon>
        <taxon>Candidatus Phoenicimicrobiia</taxon>
        <taxon>Candidatus Pheonicimicrobiales</taxon>
        <taxon>Candidatus Phoenicimicrobiaceae</taxon>
        <taxon>Candidatus Infernicultor</taxon>
    </lineage>
</organism>
<keyword evidence="3" id="KW-0597">Phosphoprotein</keyword>
<reference evidence="17 18" key="2">
    <citation type="submission" date="2017-09" db="EMBL/GenBank/DDBJ databases">
        <title>Depth-based differentiation of microbial function through sediment-hosted aquifers and enrichment of novel symbionts in the deep terrestrial subsurface.</title>
        <authorList>
            <person name="Probst A.J."/>
            <person name="Ladd B."/>
            <person name="Jarett J.K."/>
            <person name="Geller-Mcgrath D.E."/>
            <person name="Sieber C.M."/>
            <person name="Emerson J.B."/>
            <person name="Anantharaman K."/>
            <person name="Thomas B.C."/>
            <person name="Malmstrom R."/>
            <person name="Stieglmeier M."/>
            <person name="Klingl A."/>
            <person name="Woyke T."/>
            <person name="Ryan C.M."/>
            <person name="Banfield J.F."/>
        </authorList>
    </citation>
    <scope>NUCLEOTIDE SEQUENCE [LARGE SCALE GENOMIC DNA]</scope>
    <source>
        <strain evidence="14">CG_4_10_14_3_um_filter_34_13</strain>
        <strain evidence="15">CG_4_9_14_3_um_filter_33_16</strain>
    </source>
</reference>
<dbReference type="PANTHER" id="PTHR43065">
    <property type="entry name" value="SENSOR HISTIDINE KINASE"/>
    <property type="match status" value="1"/>
</dbReference>
<evidence type="ECO:0000313" key="15">
    <source>
        <dbReference type="EMBL" id="PJB56855.1"/>
    </source>
</evidence>
<dbReference type="GO" id="GO:0006355">
    <property type="term" value="P:regulation of DNA-templated transcription"/>
    <property type="evidence" value="ECO:0007669"/>
    <property type="project" value="InterPro"/>
</dbReference>
<dbReference type="EMBL" id="PFKO01000365">
    <property type="protein sequence ID" value="PIY31235.1"/>
    <property type="molecule type" value="Genomic_DNA"/>
</dbReference>
<dbReference type="Proteomes" id="UP000230646">
    <property type="component" value="Unassembled WGS sequence"/>
</dbReference>
<dbReference type="SUPFAM" id="SSF47384">
    <property type="entry name" value="Homodimeric domain of signal transducing histidine kinase"/>
    <property type="match status" value="1"/>
</dbReference>
<dbReference type="Pfam" id="PF00512">
    <property type="entry name" value="HisKA"/>
    <property type="match status" value="1"/>
</dbReference>
<dbReference type="InterPro" id="IPR013767">
    <property type="entry name" value="PAS_fold"/>
</dbReference>
<accession>A0A1J5GKS6</accession>
<dbReference type="GO" id="GO:0000155">
    <property type="term" value="F:phosphorelay sensor kinase activity"/>
    <property type="evidence" value="ECO:0007669"/>
    <property type="project" value="InterPro"/>
</dbReference>
<comment type="catalytic activity">
    <reaction evidence="1">
        <text>ATP + protein L-histidine = ADP + protein N-phospho-L-histidine.</text>
        <dbReference type="EC" id="2.7.13.3"/>
    </reaction>
</comment>
<dbReference type="PROSITE" id="PS50109">
    <property type="entry name" value="HIS_KIN"/>
    <property type="match status" value="1"/>
</dbReference>
<dbReference type="EC" id="2.7.13.3" evidence="2"/>
<evidence type="ECO:0000259" key="10">
    <source>
        <dbReference type="PROSITE" id="PS50109"/>
    </source>
</evidence>
<dbReference type="FunFam" id="3.30.565.10:FF:000006">
    <property type="entry name" value="Sensor histidine kinase WalK"/>
    <property type="match status" value="1"/>
</dbReference>
<evidence type="ECO:0000256" key="8">
    <source>
        <dbReference type="ARBA" id="ARBA00023012"/>
    </source>
</evidence>
<reference evidence="12 16" key="1">
    <citation type="journal article" date="2016" name="Environ. Microbiol.">
        <title>Genomic resolution of a cold subsurface aquifer community provides metabolic insights for novel microbes adapted to high CO concentrations.</title>
        <authorList>
            <person name="Probst A.J."/>
            <person name="Castelle C.J."/>
            <person name="Singh A."/>
            <person name="Brown C.T."/>
            <person name="Anantharaman K."/>
            <person name="Sharon I."/>
            <person name="Hug L.A."/>
            <person name="Burstein D."/>
            <person name="Emerson J.B."/>
            <person name="Thomas B.C."/>
            <person name="Banfield J.F."/>
        </authorList>
    </citation>
    <scope>NUCLEOTIDE SEQUENCE [LARGE SCALE GENOMIC DNA]</scope>
    <source>
        <strain evidence="12">CG2_30_33_13</strain>
    </source>
</reference>
<dbReference type="Pfam" id="PF02518">
    <property type="entry name" value="HATPase_c"/>
    <property type="match status" value="1"/>
</dbReference>
<dbReference type="Gene3D" id="3.30.565.10">
    <property type="entry name" value="Histidine kinase-like ATPase, C-terminal domain"/>
    <property type="match status" value="1"/>
</dbReference>
<dbReference type="CDD" id="cd00082">
    <property type="entry name" value="HisKA"/>
    <property type="match status" value="1"/>
</dbReference>
<evidence type="ECO:0000256" key="9">
    <source>
        <dbReference type="SAM" id="Phobius"/>
    </source>
</evidence>
<dbReference type="SUPFAM" id="SSF55874">
    <property type="entry name" value="ATPase domain of HSP90 chaperone/DNA topoisomerase II/histidine kinase"/>
    <property type="match status" value="1"/>
</dbReference>
<dbReference type="EMBL" id="PFIP01000120">
    <property type="protein sequence ID" value="PIX33934.1"/>
    <property type="molecule type" value="Genomic_DNA"/>
</dbReference>
<feature type="domain" description="Histidine kinase" evidence="10">
    <location>
        <begin position="398"/>
        <end position="609"/>
    </location>
</feature>
<evidence type="ECO:0000313" key="14">
    <source>
        <dbReference type="EMBL" id="PIY31235.1"/>
    </source>
</evidence>
<keyword evidence="4" id="KW-0808">Transferase</keyword>
<evidence type="ECO:0000313" key="16">
    <source>
        <dbReference type="Proteomes" id="UP000182763"/>
    </source>
</evidence>
<dbReference type="AlphaFoldDB" id="A0A1J5GKS6"/>
<keyword evidence="5" id="KW-0547">Nucleotide-binding</keyword>
<accession>A0A2M8CCR7</accession>
<accession>A0A2M7PL13</accession>
<dbReference type="EMBL" id="PFTV01000104">
    <property type="protein sequence ID" value="PJB56855.1"/>
    <property type="molecule type" value="Genomic_DNA"/>
</dbReference>
<dbReference type="Gene3D" id="3.30.450.20">
    <property type="entry name" value="PAS domain"/>
    <property type="match status" value="1"/>
</dbReference>
<evidence type="ECO:0000256" key="7">
    <source>
        <dbReference type="ARBA" id="ARBA00022840"/>
    </source>
</evidence>
<keyword evidence="9" id="KW-1133">Transmembrane helix</keyword>
<dbReference type="Proteomes" id="UP000231493">
    <property type="component" value="Unassembled WGS sequence"/>
</dbReference>
<name>A0A1J5GKS6_9BACT</name>
<dbReference type="Gene3D" id="1.10.287.130">
    <property type="match status" value="1"/>
</dbReference>
<dbReference type="InterPro" id="IPR035965">
    <property type="entry name" value="PAS-like_dom_sf"/>
</dbReference>
<dbReference type="STRING" id="1805029.AUK42_01720"/>
<dbReference type="InterPro" id="IPR003661">
    <property type="entry name" value="HisK_dim/P_dom"/>
</dbReference>
<dbReference type="PRINTS" id="PR00344">
    <property type="entry name" value="BCTRLSENSOR"/>
</dbReference>
<dbReference type="Proteomes" id="UP000182763">
    <property type="component" value="Unassembled WGS sequence"/>
</dbReference>
<dbReference type="InterPro" id="IPR036890">
    <property type="entry name" value="HATPase_C_sf"/>
</dbReference>
<dbReference type="Pfam" id="PF00989">
    <property type="entry name" value="PAS"/>
    <property type="match status" value="1"/>
</dbReference>
<dbReference type="CDD" id="cd00130">
    <property type="entry name" value="PAS"/>
    <property type="match status" value="1"/>
</dbReference>
<keyword evidence="9" id="KW-0472">Membrane</keyword>
<evidence type="ECO:0000256" key="2">
    <source>
        <dbReference type="ARBA" id="ARBA00012438"/>
    </source>
</evidence>
<evidence type="ECO:0000256" key="3">
    <source>
        <dbReference type="ARBA" id="ARBA00022553"/>
    </source>
</evidence>
<feature type="transmembrane region" description="Helical" evidence="9">
    <location>
        <begin position="228"/>
        <end position="247"/>
    </location>
</feature>
<dbReference type="SUPFAM" id="SSF55785">
    <property type="entry name" value="PYP-like sensor domain (PAS domain)"/>
    <property type="match status" value="1"/>
</dbReference>
<dbReference type="SMART" id="SM00387">
    <property type="entry name" value="HATPase_c"/>
    <property type="match status" value="1"/>
</dbReference>
<dbReference type="NCBIfam" id="TIGR00229">
    <property type="entry name" value="sensory_box"/>
    <property type="match status" value="1"/>
</dbReference>
<protein>
    <recommendedName>
        <fullName evidence="2">histidine kinase</fullName>
        <ecNumber evidence="2">2.7.13.3</ecNumber>
    </recommendedName>
</protein>
<keyword evidence="7" id="KW-0067">ATP-binding</keyword>
<dbReference type="InterPro" id="IPR005467">
    <property type="entry name" value="His_kinase_dom"/>
</dbReference>
<evidence type="ECO:0000313" key="17">
    <source>
        <dbReference type="Proteomes" id="UP000228560"/>
    </source>
</evidence>
<dbReference type="Proteomes" id="UP000228560">
    <property type="component" value="Unassembled WGS sequence"/>
</dbReference>
<comment type="caution">
    <text evidence="12">The sequence shown here is derived from an EMBL/GenBank/DDBJ whole genome shotgun (WGS) entry which is preliminary data.</text>
</comment>
<evidence type="ECO:0000256" key="4">
    <source>
        <dbReference type="ARBA" id="ARBA00022679"/>
    </source>
</evidence>
<evidence type="ECO:0000259" key="11">
    <source>
        <dbReference type="PROSITE" id="PS50112"/>
    </source>
</evidence>
<keyword evidence="8" id="KW-0902">Two-component regulatory system</keyword>
<keyword evidence="9" id="KW-0812">Transmembrane</keyword>
<feature type="domain" description="PAS" evidence="11">
    <location>
        <begin position="262"/>
        <end position="315"/>
    </location>
</feature>
<dbReference type="PANTHER" id="PTHR43065:SF10">
    <property type="entry name" value="PEROXIDE STRESS-ACTIVATED HISTIDINE KINASE MAK3"/>
    <property type="match status" value="1"/>
</dbReference>